<dbReference type="AlphaFoldDB" id="A0A411HJ35"/>
<dbReference type="Gene3D" id="3.40.50.10140">
    <property type="entry name" value="Toll/interleukin-1 receptor homology (TIR) domain"/>
    <property type="match status" value="1"/>
</dbReference>
<sequence>MKPTVRLRLGDLFDGPADLIVLPCSTAGTITGFVARSLVHHSIPHPSDHMELGDVEIMPFEGADEIAQYVAFAASVQGNSSTTEAIEKIGAELGDFTRKQSSVRTISAPLLGAGAGGLQSEKVVAALKAGFCSTADPAASLFIQVLHRDVYERIKGNRRVIQGEQKDTLRVFISHTSKTESAIEWVKSLALHLIEQGVQARLDKFHLRRGMDLPQWMCNELAMARKVVVVCDESYKQKADGRLGGVGWETMIIQGDLAGLPPESTKYQVVVRADDIEKGLPMYLRTRYAFHAPGAAQEQSFRQELLQELLDLPLDPTLEAKEFAL</sequence>
<dbReference type="InterPro" id="IPR002589">
    <property type="entry name" value="Macro_dom"/>
</dbReference>
<dbReference type="InterPro" id="IPR035897">
    <property type="entry name" value="Toll_tir_struct_dom_sf"/>
</dbReference>
<dbReference type="RefSeq" id="WP_129832668.1">
    <property type="nucleotide sequence ID" value="NZ_CP035704.1"/>
</dbReference>
<accession>A0A411HJ35</accession>
<evidence type="ECO:0000259" key="1">
    <source>
        <dbReference type="PROSITE" id="PS51154"/>
    </source>
</evidence>
<keyword evidence="4" id="KW-1185">Reference proteome</keyword>
<name>A0A411HJ35_9GAMM</name>
<dbReference type="PROSITE" id="PS51534">
    <property type="entry name" value="SEFIR"/>
    <property type="match status" value="1"/>
</dbReference>
<dbReference type="InterPro" id="IPR000157">
    <property type="entry name" value="TIR_dom"/>
</dbReference>
<evidence type="ECO:0000259" key="2">
    <source>
        <dbReference type="PROSITE" id="PS51534"/>
    </source>
</evidence>
<dbReference type="InterPro" id="IPR013568">
    <property type="entry name" value="SEFIR_dom"/>
</dbReference>
<dbReference type="OrthoDB" id="5149141at2"/>
<reference evidence="3 4" key="1">
    <citation type="submission" date="2019-01" db="EMBL/GenBank/DDBJ databases">
        <title>Pseudolysobacter antarctica gen. nov., sp. nov., isolated from Fildes Peninsula, Antarctica.</title>
        <authorList>
            <person name="Wei Z."/>
            <person name="Peng F."/>
        </authorList>
    </citation>
    <scope>NUCLEOTIDE SEQUENCE [LARGE SCALE GENOMIC DNA]</scope>
    <source>
        <strain evidence="3 4">AQ6-296</strain>
    </source>
</reference>
<gene>
    <name evidence="3" type="ORF">ELE36_08535</name>
</gene>
<dbReference type="SUPFAM" id="SSF52949">
    <property type="entry name" value="Macro domain-like"/>
    <property type="match status" value="1"/>
</dbReference>
<dbReference type="EMBL" id="CP035704">
    <property type="protein sequence ID" value="QBB70410.1"/>
    <property type="molecule type" value="Genomic_DNA"/>
</dbReference>
<feature type="domain" description="SEFIR" evidence="2">
    <location>
        <begin position="168"/>
        <end position="301"/>
    </location>
</feature>
<protein>
    <recommendedName>
        <fullName evidence="5">TIR domain-containing protein</fullName>
    </recommendedName>
</protein>
<dbReference type="Pfam" id="PF13676">
    <property type="entry name" value="TIR_2"/>
    <property type="match status" value="1"/>
</dbReference>
<dbReference type="Proteomes" id="UP000291562">
    <property type="component" value="Chromosome"/>
</dbReference>
<proteinExistence type="predicted"/>
<evidence type="ECO:0000313" key="4">
    <source>
        <dbReference type="Proteomes" id="UP000291562"/>
    </source>
</evidence>
<evidence type="ECO:0008006" key="5">
    <source>
        <dbReference type="Google" id="ProtNLM"/>
    </source>
</evidence>
<dbReference type="Gene3D" id="3.40.220.10">
    <property type="entry name" value="Leucine Aminopeptidase, subunit E, domain 1"/>
    <property type="match status" value="1"/>
</dbReference>
<dbReference type="KEGG" id="xbc:ELE36_08535"/>
<dbReference type="InterPro" id="IPR043472">
    <property type="entry name" value="Macro_dom-like"/>
</dbReference>
<evidence type="ECO:0000313" key="3">
    <source>
        <dbReference type="EMBL" id="QBB70410.1"/>
    </source>
</evidence>
<dbReference type="PROSITE" id="PS51154">
    <property type="entry name" value="MACRO"/>
    <property type="match status" value="1"/>
</dbReference>
<organism evidence="3 4">
    <name type="scientific">Pseudolysobacter antarcticus</name>
    <dbReference type="NCBI Taxonomy" id="2511995"/>
    <lineage>
        <taxon>Bacteria</taxon>
        <taxon>Pseudomonadati</taxon>
        <taxon>Pseudomonadota</taxon>
        <taxon>Gammaproteobacteria</taxon>
        <taxon>Lysobacterales</taxon>
        <taxon>Rhodanobacteraceae</taxon>
        <taxon>Pseudolysobacter</taxon>
    </lineage>
</organism>
<feature type="domain" description="Macro" evidence="1">
    <location>
        <begin position="1"/>
        <end position="150"/>
    </location>
</feature>
<dbReference type="GO" id="GO:0007165">
    <property type="term" value="P:signal transduction"/>
    <property type="evidence" value="ECO:0007669"/>
    <property type="project" value="InterPro"/>
</dbReference>
<dbReference type="SUPFAM" id="SSF52200">
    <property type="entry name" value="Toll/Interleukin receptor TIR domain"/>
    <property type="match status" value="1"/>
</dbReference>